<dbReference type="OrthoDB" id="271478at2759"/>
<dbReference type="VEuPathDB" id="TriTrypDB:TcYC6_0082110"/>
<dbReference type="Proteomes" id="UP000246121">
    <property type="component" value="Unassembled WGS sequence"/>
</dbReference>
<gene>
    <name evidence="1" type="ORF">C4B63_28g158</name>
</gene>
<dbReference type="VEuPathDB" id="TriTrypDB:TcCLB.506203.110"/>
<dbReference type="VEuPathDB" id="TriTrypDB:BCY84_02312"/>
<dbReference type="VEuPathDB" id="TriTrypDB:C3747_212g38"/>
<dbReference type="AlphaFoldDB" id="A0A2V2VCG4"/>
<evidence type="ECO:0008006" key="3">
    <source>
        <dbReference type="Google" id="ProtNLM"/>
    </source>
</evidence>
<accession>A0A2V2VCG4</accession>
<dbReference type="VEuPathDB" id="TriTrypDB:TcBrA4_0009540"/>
<dbReference type="EMBL" id="PRFA01000028">
    <property type="protein sequence ID" value="PWU94080.1"/>
    <property type="molecule type" value="Genomic_DNA"/>
</dbReference>
<dbReference type="VEuPathDB" id="TriTrypDB:C4B63_28g158"/>
<proteinExistence type="predicted"/>
<name>A0A2V2VCG4_TRYCR</name>
<dbReference type="VEuPathDB" id="TriTrypDB:Tc_MARK_304"/>
<dbReference type="InterPro" id="IPR011992">
    <property type="entry name" value="EF-hand-dom_pair"/>
</dbReference>
<dbReference type="Gene3D" id="1.10.238.10">
    <property type="entry name" value="EF-hand"/>
    <property type="match status" value="1"/>
</dbReference>
<dbReference type="SUPFAM" id="SSF47473">
    <property type="entry name" value="EF-hand"/>
    <property type="match status" value="1"/>
</dbReference>
<sequence>MSFSLLSFSWRGASVPPRGLLLLRMGWLLPRSTYRGCSCYCSYSSCHCSRRHFWNPFATQCGVNEAAAPPSNNTVQHQRIVEKAHRDASLHNERLLDACLDLLALCGNGSDASGAKMMDSRDGCTSIDADSIDVIAAVVESTLHDFRKTPSEQFDLVYSALCLPIATTNRQINRCLMVILEAFLPELLFRMFEGEDLIVVDPDDASRREALFRFVHALLGRAEVPDGVESEEVVLVYLDDVRAVFPSLRNNPAFLELEANATSIAMKARLFALLSQLCVEFDKAGTGKVDLAELQATATRVLGEKKARMLLDGAQPDKDGKIRYTQLTSLLTRPPPRQ</sequence>
<dbReference type="VEuPathDB" id="TriTrypDB:TCDM_00767"/>
<organism evidence="1 2">
    <name type="scientific">Trypanosoma cruzi</name>
    <dbReference type="NCBI Taxonomy" id="5693"/>
    <lineage>
        <taxon>Eukaryota</taxon>
        <taxon>Discoba</taxon>
        <taxon>Euglenozoa</taxon>
        <taxon>Kinetoplastea</taxon>
        <taxon>Metakinetoplastina</taxon>
        <taxon>Trypanosomatida</taxon>
        <taxon>Trypanosomatidae</taxon>
        <taxon>Trypanosoma</taxon>
        <taxon>Schizotrypanum</taxon>
    </lineage>
</organism>
<dbReference type="VEuPathDB" id="TriTrypDB:TCSYLVIO_001467"/>
<evidence type="ECO:0000313" key="2">
    <source>
        <dbReference type="Proteomes" id="UP000246121"/>
    </source>
</evidence>
<dbReference type="VEuPathDB" id="TriTrypDB:TcCL_NonESM04435"/>
<dbReference type="VEuPathDB" id="TriTrypDB:TcCLB.508641.290"/>
<dbReference type="VEuPathDB" id="TriTrypDB:ECC02_003511"/>
<reference evidence="1 2" key="1">
    <citation type="journal article" date="2018" name="Microb. Genom.">
        <title>Expanding an expanded genome: long-read sequencing of Trypanosoma cruzi.</title>
        <authorList>
            <person name="Berna L."/>
            <person name="Rodriguez M."/>
            <person name="Chiribao M.L."/>
            <person name="Parodi-Talice A."/>
            <person name="Pita S."/>
            <person name="Rijo G."/>
            <person name="Alvarez-Valin F."/>
            <person name="Robello C."/>
        </authorList>
    </citation>
    <scope>NUCLEOTIDE SEQUENCE [LARGE SCALE GENOMIC DNA]</scope>
    <source>
        <strain evidence="1 2">Dm28c</strain>
    </source>
</reference>
<dbReference type="VEuPathDB" id="TriTrypDB:TcG_00677"/>
<protein>
    <recommendedName>
        <fullName evidence="3">EF-hand domain-containing protein</fullName>
    </recommendedName>
</protein>
<comment type="caution">
    <text evidence="1">The sequence shown here is derived from an EMBL/GenBank/DDBJ whole genome shotgun (WGS) entry which is preliminary data.</text>
</comment>
<evidence type="ECO:0000313" key="1">
    <source>
        <dbReference type="EMBL" id="PWU94080.1"/>
    </source>
</evidence>